<sequence length="219" mass="23891">MASAGGSGPPDISPFSGGLWLPQAWEGEALYESGFVGFCGIYTRQHQQCGQGSGMAWDGVGLTPDDDKKTFSDSENFMNTGNISKSSGSRRKTEGTSDGGRQSELALAERGAVGVQALEGWGFAGLCEGFKKWIHLSCTKEQHRESLQPPWYNVCSYSAPWRWGSVMLNMLPHGHQHGCQAIVEEPEDDREERILAVLGIIGTVLNLLVVIFVYIYTTI</sequence>
<dbReference type="Proteomes" id="UP001239994">
    <property type="component" value="Unassembled WGS sequence"/>
</dbReference>
<evidence type="ECO:0000313" key="3">
    <source>
        <dbReference type="EMBL" id="KAK1785098.1"/>
    </source>
</evidence>
<accession>A0AAD8YPU9</accession>
<evidence type="ECO:0000256" key="2">
    <source>
        <dbReference type="SAM" id="Phobius"/>
    </source>
</evidence>
<keyword evidence="2" id="KW-1133">Transmembrane helix</keyword>
<gene>
    <name evidence="3" type="ORF">P4O66_018529</name>
</gene>
<name>A0AAD8YPU9_9TELE</name>
<keyword evidence="4" id="KW-1185">Reference proteome</keyword>
<keyword evidence="2" id="KW-0812">Transmembrane</keyword>
<comment type="caution">
    <text evidence="3">The sequence shown here is derived from an EMBL/GenBank/DDBJ whole genome shotgun (WGS) entry which is preliminary data.</text>
</comment>
<proteinExistence type="predicted"/>
<protein>
    <submittedName>
        <fullName evidence="3">Uncharacterized protein</fullName>
    </submittedName>
</protein>
<feature type="compositionally biased region" description="Polar residues" evidence="1">
    <location>
        <begin position="73"/>
        <end position="87"/>
    </location>
</feature>
<dbReference type="AlphaFoldDB" id="A0AAD8YPU9"/>
<feature type="transmembrane region" description="Helical" evidence="2">
    <location>
        <begin position="194"/>
        <end position="216"/>
    </location>
</feature>
<reference evidence="3" key="1">
    <citation type="submission" date="2023-03" db="EMBL/GenBank/DDBJ databases">
        <title>Electrophorus voltai genome.</title>
        <authorList>
            <person name="Bian C."/>
        </authorList>
    </citation>
    <scope>NUCLEOTIDE SEQUENCE</scope>
    <source>
        <strain evidence="3">CB-2022</strain>
        <tissue evidence="3">Muscle</tissue>
    </source>
</reference>
<dbReference type="Pfam" id="PF21954">
    <property type="entry name" value="TUNAR"/>
    <property type="match status" value="1"/>
</dbReference>
<evidence type="ECO:0000256" key="1">
    <source>
        <dbReference type="SAM" id="MobiDB-lite"/>
    </source>
</evidence>
<keyword evidence="2" id="KW-0472">Membrane</keyword>
<dbReference type="EMBL" id="JAROKS010000026">
    <property type="protein sequence ID" value="KAK1785098.1"/>
    <property type="molecule type" value="Genomic_DNA"/>
</dbReference>
<feature type="region of interest" description="Disordered" evidence="1">
    <location>
        <begin position="68"/>
        <end position="102"/>
    </location>
</feature>
<organism evidence="3 4">
    <name type="scientific">Electrophorus voltai</name>
    <dbReference type="NCBI Taxonomy" id="2609070"/>
    <lineage>
        <taxon>Eukaryota</taxon>
        <taxon>Metazoa</taxon>
        <taxon>Chordata</taxon>
        <taxon>Craniata</taxon>
        <taxon>Vertebrata</taxon>
        <taxon>Euteleostomi</taxon>
        <taxon>Actinopterygii</taxon>
        <taxon>Neopterygii</taxon>
        <taxon>Teleostei</taxon>
        <taxon>Ostariophysi</taxon>
        <taxon>Gymnotiformes</taxon>
        <taxon>Gymnotoidei</taxon>
        <taxon>Gymnotidae</taxon>
        <taxon>Electrophorus</taxon>
    </lineage>
</organism>
<dbReference type="InterPro" id="IPR054138">
    <property type="entry name" value="TUNAR"/>
</dbReference>
<evidence type="ECO:0000313" key="4">
    <source>
        <dbReference type="Proteomes" id="UP001239994"/>
    </source>
</evidence>